<comment type="caution">
    <text evidence="2">The sequence shown here is derived from an EMBL/GenBank/DDBJ whole genome shotgun (WGS) entry which is preliminary data.</text>
</comment>
<organism evidence="2 3">
    <name type="scientific">Nonomuraea jabiensis</name>
    <dbReference type="NCBI Taxonomy" id="882448"/>
    <lineage>
        <taxon>Bacteria</taxon>
        <taxon>Bacillati</taxon>
        <taxon>Actinomycetota</taxon>
        <taxon>Actinomycetes</taxon>
        <taxon>Streptosporangiales</taxon>
        <taxon>Streptosporangiaceae</taxon>
        <taxon>Nonomuraea</taxon>
    </lineage>
</organism>
<dbReference type="InterPro" id="IPR039424">
    <property type="entry name" value="SBP_5"/>
</dbReference>
<dbReference type="Proteomes" id="UP000579153">
    <property type="component" value="Unassembled WGS sequence"/>
</dbReference>
<dbReference type="CDD" id="cd08490">
    <property type="entry name" value="PBP2_NikA_DppA_OppA_like_3"/>
    <property type="match status" value="1"/>
</dbReference>
<dbReference type="GO" id="GO:0042597">
    <property type="term" value="C:periplasmic space"/>
    <property type="evidence" value="ECO:0007669"/>
    <property type="project" value="UniProtKB-ARBA"/>
</dbReference>
<dbReference type="GO" id="GO:1904680">
    <property type="term" value="F:peptide transmembrane transporter activity"/>
    <property type="evidence" value="ECO:0007669"/>
    <property type="project" value="TreeGrafter"/>
</dbReference>
<accession>A0A7W9FYF1</accession>
<feature type="domain" description="Solute-binding protein family 5" evidence="1">
    <location>
        <begin position="62"/>
        <end position="400"/>
    </location>
</feature>
<evidence type="ECO:0000313" key="3">
    <source>
        <dbReference type="Proteomes" id="UP000579153"/>
    </source>
</evidence>
<protein>
    <submittedName>
        <fullName evidence="2">Peptide/nickel transport system substrate-binding protein</fullName>
    </submittedName>
</protein>
<name>A0A7W9FYF1_9ACTN</name>
<dbReference type="PANTHER" id="PTHR30290">
    <property type="entry name" value="PERIPLASMIC BINDING COMPONENT OF ABC TRANSPORTER"/>
    <property type="match status" value="1"/>
</dbReference>
<keyword evidence="3" id="KW-1185">Reference proteome</keyword>
<dbReference type="AlphaFoldDB" id="A0A7W9FYF1"/>
<dbReference type="Gene3D" id="3.40.190.10">
    <property type="entry name" value="Periplasmic binding protein-like II"/>
    <property type="match status" value="1"/>
</dbReference>
<dbReference type="RefSeq" id="WP_185067737.1">
    <property type="nucleotide sequence ID" value="NZ_JACHMB010000001.1"/>
</dbReference>
<dbReference type="SUPFAM" id="SSF53850">
    <property type="entry name" value="Periplasmic binding protein-like II"/>
    <property type="match status" value="1"/>
</dbReference>
<reference evidence="2 3" key="1">
    <citation type="submission" date="2020-08" db="EMBL/GenBank/DDBJ databases">
        <title>Sequencing the genomes of 1000 actinobacteria strains.</title>
        <authorList>
            <person name="Klenk H.-P."/>
        </authorList>
    </citation>
    <scope>NUCLEOTIDE SEQUENCE [LARGE SCALE GENOMIC DNA]</scope>
    <source>
        <strain evidence="2 3">DSM 45507</strain>
    </source>
</reference>
<dbReference type="GO" id="GO:0043190">
    <property type="term" value="C:ATP-binding cassette (ABC) transporter complex"/>
    <property type="evidence" value="ECO:0007669"/>
    <property type="project" value="InterPro"/>
</dbReference>
<evidence type="ECO:0000259" key="1">
    <source>
        <dbReference type="Pfam" id="PF00496"/>
    </source>
</evidence>
<dbReference type="Pfam" id="PF00496">
    <property type="entry name" value="SBP_bac_5"/>
    <property type="match status" value="1"/>
</dbReference>
<dbReference type="PIRSF" id="PIRSF002741">
    <property type="entry name" value="MppA"/>
    <property type="match status" value="1"/>
</dbReference>
<dbReference type="InterPro" id="IPR000914">
    <property type="entry name" value="SBP_5_dom"/>
</dbReference>
<dbReference type="Gene3D" id="3.10.105.10">
    <property type="entry name" value="Dipeptide-binding Protein, Domain 3"/>
    <property type="match status" value="1"/>
</dbReference>
<dbReference type="GO" id="GO:0015833">
    <property type="term" value="P:peptide transport"/>
    <property type="evidence" value="ECO:0007669"/>
    <property type="project" value="TreeGrafter"/>
</dbReference>
<proteinExistence type="predicted"/>
<dbReference type="InterPro" id="IPR030678">
    <property type="entry name" value="Peptide/Ni-bd"/>
</dbReference>
<dbReference type="PANTHER" id="PTHR30290:SF65">
    <property type="entry name" value="MONOACYL PHOSPHATIDYLINOSITOL TETRAMANNOSIDE-BINDING PROTEIN LPQW-RELATED"/>
    <property type="match status" value="1"/>
</dbReference>
<gene>
    <name evidence="2" type="ORF">HD596_000570</name>
</gene>
<sequence>MTALSLSACSAPAGGQDTGRIKVAMLQPPRSGLSPFSDDAFKLSRWSTAETLVNLDARGDARPALATAWTRTSERTWEFTVRDGVTFHDGSRLTAQVAAGALTRATRATPKPRILDGVELTARAEGGKVVVTTREPDPLVPHRLSSPQLAILAERAYGPDGKVDPVGTGSGPFKLVKVNGTTTATLDRHDGYWGTKAKAPGIDVSFVPDGAARAAAIRSGEAHIAEAVPVSQAALLAKETISEVPMPRTNTLYLNTAKGPFKSPGLRAAVRASIDAGQLVRGVYEGRADVASGLLGPALPWAAEGRKSLGERTAPASAKGVAITLATYSDRAELPEVASVLQQQLQGAGFAVELVVREYAHIEEDALAGKFDAFILSRATVLDSGDPVAYMQADFTCDGSFNLARLCDEDVDRAVREAAAADAGPARHAATLEAEAAILRTDAAIPMLHERVIQGDATTVLDSAKDPRERVLITVETRLK</sequence>
<evidence type="ECO:0000313" key="2">
    <source>
        <dbReference type="EMBL" id="MBB5773814.1"/>
    </source>
</evidence>
<dbReference type="EMBL" id="JACHMB010000001">
    <property type="protein sequence ID" value="MBB5773814.1"/>
    <property type="molecule type" value="Genomic_DNA"/>
</dbReference>